<dbReference type="RefSeq" id="WP_193920847.1">
    <property type="nucleotide sequence ID" value="NZ_JADEXS020000001.1"/>
</dbReference>
<dbReference type="PROSITE" id="PS50005">
    <property type="entry name" value="TPR"/>
    <property type="match status" value="3"/>
</dbReference>
<keyword evidence="1" id="KW-0677">Repeat</keyword>
<keyword evidence="5" id="KW-0378">Hydrolase</keyword>
<dbReference type="InterPro" id="IPR050498">
    <property type="entry name" value="Ycf3"/>
</dbReference>
<dbReference type="GO" id="GO:0006508">
    <property type="term" value="P:proteolysis"/>
    <property type="evidence" value="ECO:0007669"/>
    <property type="project" value="UniProtKB-KW"/>
</dbReference>
<keyword evidence="5" id="KW-0645">Protease</keyword>
<dbReference type="PANTHER" id="PTHR44858">
    <property type="entry name" value="TETRATRICOPEPTIDE REPEAT PROTEIN 6"/>
    <property type="match status" value="1"/>
</dbReference>
<organism evidence="5 6">
    <name type="scientific">Desmonostoc muscorum LEGE 12446</name>
    <dbReference type="NCBI Taxonomy" id="1828758"/>
    <lineage>
        <taxon>Bacteria</taxon>
        <taxon>Bacillati</taxon>
        <taxon>Cyanobacteriota</taxon>
        <taxon>Cyanophyceae</taxon>
        <taxon>Nostocales</taxon>
        <taxon>Nostocaceae</taxon>
        <taxon>Desmonostoc</taxon>
    </lineage>
</organism>
<dbReference type="Pfam" id="PF13365">
    <property type="entry name" value="Trypsin_2"/>
    <property type="match status" value="1"/>
</dbReference>
<gene>
    <name evidence="5" type="ORF">IQ276_25540</name>
</gene>
<feature type="region of interest" description="Disordered" evidence="4">
    <location>
        <begin position="542"/>
        <end position="571"/>
    </location>
</feature>
<evidence type="ECO:0000256" key="3">
    <source>
        <dbReference type="PROSITE-ProRule" id="PRU00339"/>
    </source>
</evidence>
<dbReference type="Pfam" id="PF13431">
    <property type="entry name" value="TPR_17"/>
    <property type="match status" value="1"/>
</dbReference>
<dbReference type="SUPFAM" id="SSF48452">
    <property type="entry name" value="TPR-like"/>
    <property type="match status" value="2"/>
</dbReference>
<proteinExistence type="predicted"/>
<feature type="repeat" description="TPR" evidence="3">
    <location>
        <begin position="356"/>
        <end position="389"/>
    </location>
</feature>
<dbReference type="InterPro" id="IPR019734">
    <property type="entry name" value="TPR_rpt"/>
</dbReference>
<dbReference type="SMART" id="SM00028">
    <property type="entry name" value="TPR"/>
    <property type="match status" value="7"/>
</dbReference>
<dbReference type="InterPro" id="IPR009003">
    <property type="entry name" value="Peptidase_S1_PA"/>
</dbReference>
<dbReference type="Pfam" id="PF13414">
    <property type="entry name" value="TPR_11"/>
    <property type="match status" value="1"/>
</dbReference>
<dbReference type="EMBL" id="JADEXS010000455">
    <property type="protein sequence ID" value="MBE9025665.1"/>
    <property type="molecule type" value="Genomic_DNA"/>
</dbReference>
<dbReference type="AlphaFoldDB" id="A0A8J7DFJ6"/>
<evidence type="ECO:0000313" key="6">
    <source>
        <dbReference type="Proteomes" id="UP000622533"/>
    </source>
</evidence>
<sequence>MNLQFISSKFADTVISGSACFAAIVFVQSAAFAAKSSQEIAQYANTITVQVNRPAGVGAGLASDGSGFIIKREGNTYIVLTCNHVINPSDGPKPVRIRTNDGLSHIINPTSVKSLGTNTKGSNDLALFTFNSDKDYAVAELRSPNQAKLGSKAFIFGYPVNNDLNRIAENRVYDFQSGTIWESKDASLSDGGYSLQYAAQTAGGMSGGPVLDVDAKVIGVHGKADTETDVKQLQSGDQLTTDIKSGISAAVPIESAIILSQQIGIYGLKVDTSASTDNPKQRITNPQEPNDFLARGLSQTSNNRTLAINDFSQAIALDPKNSMAYYNRGNTRYDMGDKQGALADYNEAIRFNPYHANAYYNRGVVRYYLGDKQGAIADFTVALHFSPDDILAYYSRGSVFRTMRDGRGTFADFDQVVRLAPHLPESYYNRALARAFFNDRQGIVADFTQAIALNPRFSNAYINRSQTMRRLGQLPAAIQDLNTVLSYEPNNAIAIYQRGLFRRDAGDRQGAFADLQRAADLFQQARDTANYQKAMYAIQRLQSSPPTFPPSQPNYRQPGGEITPGSINQAI</sequence>
<accession>A0A8J7DFJ6</accession>
<evidence type="ECO:0000256" key="1">
    <source>
        <dbReference type="ARBA" id="ARBA00022737"/>
    </source>
</evidence>
<feature type="repeat" description="TPR" evidence="3">
    <location>
        <begin position="458"/>
        <end position="491"/>
    </location>
</feature>
<comment type="caution">
    <text evidence="5">The sequence shown here is derived from an EMBL/GenBank/DDBJ whole genome shotgun (WGS) entry which is preliminary data.</text>
</comment>
<dbReference type="Gene3D" id="2.40.10.10">
    <property type="entry name" value="Trypsin-like serine proteases"/>
    <property type="match status" value="2"/>
</dbReference>
<dbReference type="GO" id="GO:0008233">
    <property type="term" value="F:peptidase activity"/>
    <property type="evidence" value="ECO:0007669"/>
    <property type="project" value="UniProtKB-KW"/>
</dbReference>
<dbReference type="InterPro" id="IPR043504">
    <property type="entry name" value="Peptidase_S1_PA_chymotrypsin"/>
</dbReference>
<protein>
    <submittedName>
        <fullName evidence="5">Serine protease</fullName>
    </submittedName>
</protein>
<evidence type="ECO:0000256" key="4">
    <source>
        <dbReference type="SAM" id="MobiDB-lite"/>
    </source>
</evidence>
<reference evidence="5" key="1">
    <citation type="submission" date="2020-10" db="EMBL/GenBank/DDBJ databases">
        <authorList>
            <person name="Castelo-Branco R."/>
            <person name="Eusebio N."/>
            <person name="Adriana R."/>
            <person name="Vieira A."/>
            <person name="Brugerolle De Fraissinette N."/>
            <person name="Rezende De Castro R."/>
            <person name="Schneider M.P."/>
            <person name="Vasconcelos V."/>
            <person name="Leao P.N."/>
        </authorList>
    </citation>
    <scope>NUCLEOTIDE SEQUENCE</scope>
    <source>
        <strain evidence="5">LEGE 12446</strain>
    </source>
</reference>
<name>A0A8J7DFJ6_DESMC</name>
<feature type="repeat" description="TPR" evidence="3">
    <location>
        <begin position="322"/>
        <end position="355"/>
    </location>
</feature>
<dbReference type="Proteomes" id="UP000622533">
    <property type="component" value="Unassembled WGS sequence"/>
</dbReference>
<dbReference type="Gene3D" id="1.25.40.10">
    <property type="entry name" value="Tetratricopeptide repeat domain"/>
    <property type="match status" value="2"/>
</dbReference>
<evidence type="ECO:0000313" key="5">
    <source>
        <dbReference type="EMBL" id="MBE9025665.1"/>
    </source>
</evidence>
<dbReference type="InterPro" id="IPR011990">
    <property type="entry name" value="TPR-like_helical_dom_sf"/>
</dbReference>
<keyword evidence="6" id="KW-1185">Reference proteome</keyword>
<evidence type="ECO:0000256" key="2">
    <source>
        <dbReference type="ARBA" id="ARBA00022803"/>
    </source>
</evidence>
<dbReference type="PANTHER" id="PTHR44858:SF1">
    <property type="entry name" value="UDP-N-ACETYLGLUCOSAMINE--PEPTIDE N-ACETYLGLUCOSAMINYLTRANSFERASE SPINDLY-RELATED"/>
    <property type="match status" value="1"/>
</dbReference>
<keyword evidence="2 3" id="KW-0802">TPR repeat</keyword>
<dbReference type="SUPFAM" id="SSF50494">
    <property type="entry name" value="Trypsin-like serine proteases"/>
    <property type="match status" value="1"/>
</dbReference>